<dbReference type="InterPro" id="IPR000212">
    <property type="entry name" value="DNA_helicase_UvrD/REP"/>
</dbReference>
<evidence type="ECO:0000256" key="2">
    <source>
        <dbReference type="ARBA" id="ARBA00022741"/>
    </source>
</evidence>
<sequence>MSRAIVAPPDAAIAQRKASDPLISVWVAANAGSGKTYVLARRVVRLMLEGTPPGAILCLTFTKAAAATMANRVFAMLGEWTGLDDQRLGAALLDLDGIRPSARRIIRARRLFAEALETPGGLKVQTIHAFCERVLHQFPFEANVASQFTVMDDRGKAETVERAKLAVLLKAAADPQGRLGRALASLSVAAADQTVTELLSEAVNARDAVLGQIKTEADFGRAMAALGETLGVSPADSEASLAAEALGAALVPPSEWLSVAATLEQLSTKATERDIAARLRQAAKDPALFIEHYRAIFFTKEGDLRKTILTKAVRDAEPALAGRFDREQERLGLLLRRQKAAALRDRTAALLTLAEAVLTRVEAEKAARGALDFDDLVGKTRALFARVDARWILYKLDQGIDHILVDEAQDTSPGQWELVSALVAEFTDGEGARDTARTLFVVGDEKQSIYSFQGADPAWFTDMRLKFARAFGQAGKPFEQVRLNFSFRSTPVVLGAVDRVFDDPATRRGLSADQGSLAPHEAARRAAPGIVELWPPIEKQEAEDRSPWTAPLDAMEISDPVARLAGRIAGHIRIWLDRRDRLPDKDKPIAPGDILILVRRRGALFDQVIRALKNQNVPVAGADRLILGEHIAVMDLMALADCLLTPDDDLSLATVLKSPLVGLGEDELMALAARRPGSLWAAVQATGLAFAQQIRRWRDEALVLTPASFFAQVLARDGGRARILARLGFEAADAIDEFLSLALAFEASDIPTLRGFLTYMRASATEVKRDMDLGRNEVRVMTVHGAKGLEADIVILADTMSKPGGQFDPKLFKIAPGAGPEGAVPHLVWSPSKKADVEVVAAARDHHRDRQAQEYRRLLYVAMTRAADKLIICGAKPVRGSTDAWYDMIAQALHEKAVEQPADDGDGTVKRWLLGQADLAAAAAPAVETLAAEVEPAWLRRPAPAVAIPPRPVTPSGMHVDSGKGRRLPFSPDAVAAREAALKRGTLTHRLLQSLPDVARDKREEATWRFLARQTSIDEEGRQAIAASVAAILADPRFGPLFTAASRAEVPIAGTLNGRPVSGQIDRLVIETGRIVIADFKTNDPAPRQLAEVPESYVTQLALYRALLARIHDDRPIEAWLVWTAVPDIMVVPDDALAAALAREGLTP</sequence>
<evidence type="ECO:0000256" key="12">
    <source>
        <dbReference type="ARBA" id="ARBA00034808"/>
    </source>
</evidence>
<keyword evidence="1" id="KW-0540">Nuclease</keyword>
<evidence type="ECO:0000256" key="15">
    <source>
        <dbReference type="PROSITE-ProRule" id="PRU00560"/>
    </source>
</evidence>
<dbReference type="GO" id="GO:0004527">
    <property type="term" value="F:exonuclease activity"/>
    <property type="evidence" value="ECO:0007669"/>
    <property type="project" value="UniProtKB-KW"/>
</dbReference>
<organism evidence="18 19">
    <name type="scientific">Phreatobacter stygius</name>
    <dbReference type="NCBI Taxonomy" id="1940610"/>
    <lineage>
        <taxon>Bacteria</taxon>
        <taxon>Pseudomonadati</taxon>
        <taxon>Pseudomonadota</taxon>
        <taxon>Alphaproteobacteria</taxon>
        <taxon>Hyphomicrobiales</taxon>
        <taxon>Phreatobacteraceae</taxon>
        <taxon>Phreatobacter</taxon>
    </lineage>
</organism>
<accession>A0A4D7AXL8</accession>
<dbReference type="PANTHER" id="PTHR11070">
    <property type="entry name" value="UVRD / RECB / PCRA DNA HELICASE FAMILY MEMBER"/>
    <property type="match status" value="1"/>
</dbReference>
<dbReference type="Pfam" id="PF13361">
    <property type="entry name" value="UvrD_C"/>
    <property type="match status" value="1"/>
</dbReference>
<evidence type="ECO:0000256" key="10">
    <source>
        <dbReference type="ARBA" id="ARBA00023235"/>
    </source>
</evidence>
<dbReference type="EC" id="5.6.2.4" evidence="12"/>
<dbReference type="GO" id="GO:0000725">
    <property type="term" value="P:recombinational repair"/>
    <property type="evidence" value="ECO:0007669"/>
    <property type="project" value="TreeGrafter"/>
</dbReference>
<dbReference type="Pfam" id="PF12705">
    <property type="entry name" value="PDDEXK_1"/>
    <property type="match status" value="1"/>
</dbReference>
<evidence type="ECO:0000256" key="13">
    <source>
        <dbReference type="ARBA" id="ARBA00034923"/>
    </source>
</evidence>
<dbReference type="EMBL" id="CP039690">
    <property type="protein sequence ID" value="QCI64871.1"/>
    <property type="molecule type" value="Genomic_DNA"/>
</dbReference>
<dbReference type="Pfam" id="PF00580">
    <property type="entry name" value="UvrD-helicase"/>
    <property type="match status" value="1"/>
</dbReference>
<gene>
    <name evidence="18" type="primary">addA</name>
    <name evidence="18" type="ORF">E8M01_11935</name>
</gene>
<keyword evidence="19" id="KW-1185">Reference proteome</keyword>
<feature type="domain" description="UvrD-like helicase C-terminal" evidence="17">
    <location>
        <begin position="521"/>
        <end position="788"/>
    </location>
</feature>
<dbReference type="AlphaFoldDB" id="A0A4D7AXL8"/>
<evidence type="ECO:0000313" key="18">
    <source>
        <dbReference type="EMBL" id="QCI64871.1"/>
    </source>
</evidence>
<keyword evidence="3" id="KW-0227">DNA damage</keyword>
<evidence type="ECO:0000256" key="5">
    <source>
        <dbReference type="ARBA" id="ARBA00022806"/>
    </source>
</evidence>
<dbReference type="PROSITE" id="PS51198">
    <property type="entry name" value="UVRD_HELICASE_ATP_BIND"/>
    <property type="match status" value="1"/>
</dbReference>
<dbReference type="InterPro" id="IPR014016">
    <property type="entry name" value="UvrD-like_ATP-bd"/>
</dbReference>
<keyword evidence="6" id="KW-0269">Exonuclease</keyword>
<dbReference type="RefSeq" id="WP_136960322.1">
    <property type="nucleotide sequence ID" value="NZ_CP039690.1"/>
</dbReference>
<keyword evidence="4 15" id="KW-0378">Hydrolase</keyword>
<evidence type="ECO:0000256" key="1">
    <source>
        <dbReference type="ARBA" id="ARBA00022722"/>
    </source>
</evidence>
<dbReference type="InterPro" id="IPR038726">
    <property type="entry name" value="PDDEXK_AddAB-type"/>
</dbReference>
<evidence type="ECO:0000256" key="9">
    <source>
        <dbReference type="ARBA" id="ARBA00023204"/>
    </source>
</evidence>
<dbReference type="Gene3D" id="3.90.320.10">
    <property type="match status" value="1"/>
</dbReference>
<comment type="catalytic activity">
    <reaction evidence="11">
        <text>Couples ATP hydrolysis with the unwinding of duplex DNA by translocating in the 3'-5' direction.</text>
        <dbReference type="EC" id="5.6.2.4"/>
    </reaction>
</comment>
<dbReference type="OrthoDB" id="9810135at2"/>
<keyword evidence="7 15" id="KW-0067">ATP-binding</keyword>
<dbReference type="Gene3D" id="3.40.50.300">
    <property type="entry name" value="P-loop containing nucleotide triphosphate hydrolases"/>
    <property type="match status" value="3"/>
</dbReference>
<dbReference type="InterPro" id="IPR011604">
    <property type="entry name" value="PDDEXK-like_dom_sf"/>
</dbReference>
<dbReference type="KEGG" id="pstg:E8M01_11935"/>
<keyword evidence="8" id="KW-0238">DNA-binding</keyword>
<evidence type="ECO:0000256" key="14">
    <source>
        <dbReference type="ARBA" id="ARBA00048988"/>
    </source>
</evidence>
<evidence type="ECO:0000259" key="17">
    <source>
        <dbReference type="PROSITE" id="PS51217"/>
    </source>
</evidence>
<dbReference type="Proteomes" id="UP000298781">
    <property type="component" value="Chromosome"/>
</dbReference>
<proteinExistence type="predicted"/>
<dbReference type="Gene3D" id="1.10.486.10">
    <property type="entry name" value="PCRA, domain 4"/>
    <property type="match status" value="1"/>
</dbReference>
<keyword evidence="9" id="KW-0234">DNA repair</keyword>
<dbReference type="GO" id="GO:0005829">
    <property type="term" value="C:cytosol"/>
    <property type="evidence" value="ECO:0007669"/>
    <property type="project" value="TreeGrafter"/>
</dbReference>
<evidence type="ECO:0000256" key="8">
    <source>
        <dbReference type="ARBA" id="ARBA00023125"/>
    </source>
</evidence>
<evidence type="ECO:0000313" key="19">
    <source>
        <dbReference type="Proteomes" id="UP000298781"/>
    </source>
</evidence>
<dbReference type="InterPro" id="IPR011335">
    <property type="entry name" value="Restrct_endonuc-II-like"/>
</dbReference>
<evidence type="ECO:0000256" key="3">
    <source>
        <dbReference type="ARBA" id="ARBA00022763"/>
    </source>
</evidence>
<dbReference type="InterPro" id="IPR014017">
    <property type="entry name" value="DNA_helicase_UvrD-like_C"/>
</dbReference>
<dbReference type="InterPro" id="IPR027417">
    <property type="entry name" value="P-loop_NTPase"/>
</dbReference>
<dbReference type="NCBIfam" id="TIGR02784">
    <property type="entry name" value="addA_alphas"/>
    <property type="match status" value="1"/>
</dbReference>
<keyword evidence="5 15" id="KW-0347">Helicase</keyword>
<dbReference type="Gene3D" id="3.30.160.800">
    <property type="match status" value="1"/>
</dbReference>
<name>A0A4D7AXL8_9HYPH</name>
<dbReference type="GO" id="GO:0005524">
    <property type="term" value="F:ATP binding"/>
    <property type="evidence" value="ECO:0007669"/>
    <property type="project" value="UniProtKB-UniRule"/>
</dbReference>
<dbReference type="PROSITE" id="PS51217">
    <property type="entry name" value="UVRD_HELICASE_CTER"/>
    <property type="match status" value="1"/>
</dbReference>
<reference evidence="18 19" key="1">
    <citation type="submission" date="2019-04" db="EMBL/GenBank/DDBJ databases">
        <title>Phreatobacter aquaticus sp. nov.</title>
        <authorList>
            <person name="Choi A."/>
        </authorList>
    </citation>
    <scope>NUCLEOTIDE SEQUENCE [LARGE SCALE GENOMIC DNA]</scope>
    <source>
        <strain evidence="18 19">KCTC 52518</strain>
    </source>
</reference>
<evidence type="ECO:0000256" key="6">
    <source>
        <dbReference type="ARBA" id="ARBA00022839"/>
    </source>
</evidence>
<dbReference type="GO" id="GO:0043138">
    <property type="term" value="F:3'-5' DNA helicase activity"/>
    <property type="evidence" value="ECO:0007669"/>
    <property type="project" value="UniProtKB-EC"/>
</dbReference>
<feature type="domain" description="UvrD-like helicase ATP-binding" evidence="16">
    <location>
        <begin position="8"/>
        <end position="490"/>
    </location>
</feature>
<keyword evidence="10" id="KW-0413">Isomerase</keyword>
<dbReference type="GO" id="GO:0033202">
    <property type="term" value="C:DNA helicase complex"/>
    <property type="evidence" value="ECO:0007669"/>
    <property type="project" value="TreeGrafter"/>
</dbReference>
<evidence type="ECO:0000256" key="7">
    <source>
        <dbReference type="ARBA" id="ARBA00022840"/>
    </source>
</evidence>
<comment type="catalytic activity">
    <reaction evidence="14">
        <text>ATP + H2O = ADP + phosphate + H(+)</text>
        <dbReference type="Rhea" id="RHEA:13065"/>
        <dbReference type="ChEBI" id="CHEBI:15377"/>
        <dbReference type="ChEBI" id="CHEBI:15378"/>
        <dbReference type="ChEBI" id="CHEBI:30616"/>
        <dbReference type="ChEBI" id="CHEBI:43474"/>
        <dbReference type="ChEBI" id="CHEBI:456216"/>
        <dbReference type="EC" id="5.6.2.4"/>
    </reaction>
</comment>
<evidence type="ECO:0000259" key="16">
    <source>
        <dbReference type="PROSITE" id="PS51198"/>
    </source>
</evidence>
<dbReference type="SUPFAM" id="SSF52980">
    <property type="entry name" value="Restriction endonuclease-like"/>
    <property type="match status" value="1"/>
</dbReference>
<dbReference type="GO" id="GO:0003677">
    <property type="term" value="F:DNA binding"/>
    <property type="evidence" value="ECO:0007669"/>
    <property type="project" value="UniProtKB-KW"/>
</dbReference>
<evidence type="ECO:0000256" key="4">
    <source>
        <dbReference type="ARBA" id="ARBA00022801"/>
    </source>
</evidence>
<feature type="binding site" evidence="15">
    <location>
        <begin position="29"/>
        <end position="36"/>
    </location>
    <ligand>
        <name>ATP</name>
        <dbReference type="ChEBI" id="CHEBI:30616"/>
    </ligand>
</feature>
<dbReference type="SUPFAM" id="SSF52540">
    <property type="entry name" value="P-loop containing nucleoside triphosphate hydrolases"/>
    <property type="match status" value="1"/>
</dbReference>
<dbReference type="PANTHER" id="PTHR11070:SF2">
    <property type="entry name" value="ATP-DEPENDENT DNA HELICASE SRS2"/>
    <property type="match status" value="1"/>
</dbReference>
<dbReference type="InterPro" id="IPR014151">
    <property type="entry name" value="DNA_helicase_AddA"/>
</dbReference>
<keyword evidence="2 15" id="KW-0547">Nucleotide-binding</keyword>
<evidence type="ECO:0000256" key="11">
    <source>
        <dbReference type="ARBA" id="ARBA00034617"/>
    </source>
</evidence>
<protein>
    <recommendedName>
        <fullName evidence="12">DNA 3'-5' helicase</fullName>
        <ecNumber evidence="12">5.6.2.4</ecNumber>
    </recommendedName>
    <alternativeName>
        <fullName evidence="13">DNA 3'-5' helicase II</fullName>
    </alternativeName>
</protein>